<comment type="caution">
    <text evidence="3">The sequence shown here is derived from an EMBL/GenBank/DDBJ whole genome shotgun (WGS) entry which is preliminary data.</text>
</comment>
<gene>
    <name evidence="3" type="ORF">ACFQZX_00530</name>
</gene>
<evidence type="ECO:0000256" key="1">
    <source>
        <dbReference type="SAM" id="MobiDB-lite"/>
    </source>
</evidence>
<name>A0ABW3AM65_9SPHI</name>
<dbReference type="Proteomes" id="UP001597010">
    <property type="component" value="Unassembled WGS sequence"/>
</dbReference>
<protein>
    <submittedName>
        <fullName evidence="3">Relaxase/mobilization nuclease domain-containing protein</fullName>
    </submittedName>
</protein>
<evidence type="ECO:0000259" key="2">
    <source>
        <dbReference type="Pfam" id="PF03432"/>
    </source>
</evidence>
<dbReference type="Pfam" id="PF03432">
    <property type="entry name" value="Relaxase"/>
    <property type="match status" value="1"/>
</dbReference>
<feature type="domain" description="MobA/VirD2-like nuclease" evidence="2">
    <location>
        <begin position="17"/>
        <end position="151"/>
    </location>
</feature>
<evidence type="ECO:0000313" key="4">
    <source>
        <dbReference type="Proteomes" id="UP001597010"/>
    </source>
</evidence>
<dbReference type="RefSeq" id="WP_377110788.1">
    <property type="nucleotide sequence ID" value="NZ_JBHTHZ010000001.1"/>
</dbReference>
<accession>A0ABW3AM65</accession>
<evidence type="ECO:0000313" key="3">
    <source>
        <dbReference type="EMBL" id="MFD0792077.1"/>
    </source>
</evidence>
<sequence length="424" mass="48175">MVARINSGKSIKGALNYNEQKVVQGKAQFLMAENYPVAQESLTYEQKLQVLKQQAALNERVVTNCVHISLNFETNEKILPAVLNSIVLDYVTQIGFAEQPFLVYRHLDAAHPHVHIVATNIQSDGKRISLHNLGRERSEPAREQIELRYGLIRARGRGNDQQEQQELAALQPGAVTRTSYGKEETKRAITQIVTLALQKYNVTSLPELNAVLNQFGVTADRGHEESNTYRNGGLLYCMIDEQGKPVGVPIKASKLYDMPTLKRLEKKFERNKGYRKPLKARLSAQIDRVFRRYTQITKQTLISELKKQNIHLVFRENKDGLIYGLTYVDHLNRSVFNGSDLGKEYSAKAVLERLAGKDRKIESGREWNQREGFTLKAGTQHFLKVPVPGQIVHALLDQQEPDIAPTVSRKRRKKKGEQEQSINL</sequence>
<feature type="region of interest" description="Disordered" evidence="1">
    <location>
        <begin position="402"/>
        <end position="424"/>
    </location>
</feature>
<dbReference type="EMBL" id="JBHTHZ010000001">
    <property type="protein sequence ID" value="MFD0792077.1"/>
    <property type="molecule type" value="Genomic_DNA"/>
</dbReference>
<dbReference type="InterPro" id="IPR005094">
    <property type="entry name" value="Endonuclease_MobA/VirD2"/>
</dbReference>
<proteinExistence type="predicted"/>
<organism evidence="3 4">
    <name type="scientific">Mucilaginibacter litoreus</name>
    <dbReference type="NCBI Taxonomy" id="1048221"/>
    <lineage>
        <taxon>Bacteria</taxon>
        <taxon>Pseudomonadati</taxon>
        <taxon>Bacteroidota</taxon>
        <taxon>Sphingobacteriia</taxon>
        <taxon>Sphingobacteriales</taxon>
        <taxon>Sphingobacteriaceae</taxon>
        <taxon>Mucilaginibacter</taxon>
    </lineage>
</organism>
<reference evidence="4" key="1">
    <citation type="journal article" date="2019" name="Int. J. Syst. Evol. Microbiol.">
        <title>The Global Catalogue of Microorganisms (GCM) 10K type strain sequencing project: providing services to taxonomists for standard genome sequencing and annotation.</title>
        <authorList>
            <consortium name="The Broad Institute Genomics Platform"/>
            <consortium name="The Broad Institute Genome Sequencing Center for Infectious Disease"/>
            <person name="Wu L."/>
            <person name="Ma J."/>
        </authorList>
    </citation>
    <scope>NUCLEOTIDE SEQUENCE [LARGE SCALE GENOMIC DNA]</scope>
    <source>
        <strain evidence="4">CCUG 61484</strain>
    </source>
</reference>
<keyword evidence="4" id="KW-1185">Reference proteome</keyword>